<reference evidence="4" key="1">
    <citation type="journal article" date="2019" name="Int. J. Syst. Evol. Microbiol.">
        <title>The Global Catalogue of Microorganisms (GCM) 10K type strain sequencing project: providing services to taxonomists for standard genome sequencing and annotation.</title>
        <authorList>
            <consortium name="The Broad Institute Genomics Platform"/>
            <consortium name="The Broad Institute Genome Sequencing Center for Infectious Disease"/>
            <person name="Wu L."/>
            <person name="Ma J."/>
        </authorList>
    </citation>
    <scope>NUCLEOTIDE SEQUENCE [LARGE SCALE GENOMIC DNA]</scope>
    <source>
        <strain evidence="4">SYNS20</strain>
    </source>
</reference>
<evidence type="ECO:0000259" key="2">
    <source>
        <dbReference type="SMART" id="SM00894"/>
    </source>
</evidence>
<feature type="compositionally biased region" description="Basic and acidic residues" evidence="1">
    <location>
        <begin position="154"/>
        <end position="168"/>
    </location>
</feature>
<gene>
    <name evidence="3" type="ORF">ACFQVC_02420</name>
</gene>
<evidence type="ECO:0000313" key="4">
    <source>
        <dbReference type="Proteomes" id="UP001596523"/>
    </source>
</evidence>
<sequence length="168" mass="16298">MSAPQWNRDGHDGGSASQAGRGIGKRGWAVFAAGGAVVMFALGAVSGGGDSAAAGEASATPTVTETVTPSPAPTVTVTRTAEPTATPTVTETITVTETAAPVGSGTGSGTGSSDSSRSSSSDSDSGSGSGVSYKNCSAVRAAGKAPLYRGEPGYARHLDRDGDGVACE</sequence>
<feature type="compositionally biased region" description="Low complexity" evidence="1">
    <location>
        <begin position="51"/>
        <end position="103"/>
    </location>
</feature>
<name>A0ABW2JBL7_9ACTN</name>
<dbReference type="SMART" id="SM00894">
    <property type="entry name" value="Excalibur"/>
    <property type="match status" value="1"/>
</dbReference>
<comment type="caution">
    <text evidence="3">The sequence shown here is derived from an EMBL/GenBank/DDBJ whole genome shotgun (WGS) entry which is preliminary data.</text>
</comment>
<organism evidence="3 4">
    <name type="scientific">Streptomyces monticola</name>
    <dbReference type="NCBI Taxonomy" id="2666263"/>
    <lineage>
        <taxon>Bacteria</taxon>
        <taxon>Bacillati</taxon>
        <taxon>Actinomycetota</taxon>
        <taxon>Actinomycetes</taxon>
        <taxon>Kitasatosporales</taxon>
        <taxon>Streptomycetaceae</taxon>
        <taxon>Streptomyces</taxon>
    </lineage>
</organism>
<feature type="region of interest" description="Disordered" evidence="1">
    <location>
        <begin position="1"/>
        <end position="21"/>
    </location>
</feature>
<dbReference type="InterPro" id="IPR008613">
    <property type="entry name" value="Excalibur_Ca-bd_domain"/>
</dbReference>
<accession>A0ABW2JBL7</accession>
<evidence type="ECO:0000313" key="3">
    <source>
        <dbReference type="EMBL" id="MFC7303074.1"/>
    </source>
</evidence>
<dbReference type="EMBL" id="JBHTCF010000001">
    <property type="protein sequence ID" value="MFC7303074.1"/>
    <property type="molecule type" value="Genomic_DNA"/>
</dbReference>
<dbReference type="RefSeq" id="WP_381825871.1">
    <property type="nucleotide sequence ID" value="NZ_JBHTCF010000001.1"/>
</dbReference>
<dbReference type="Proteomes" id="UP001596523">
    <property type="component" value="Unassembled WGS sequence"/>
</dbReference>
<evidence type="ECO:0000256" key="1">
    <source>
        <dbReference type="SAM" id="MobiDB-lite"/>
    </source>
</evidence>
<feature type="region of interest" description="Disordered" evidence="1">
    <location>
        <begin position="48"/>
        <end position="168"/>
    </location>
</feature>
<keyword evidence="4" id="KW-1185">Reference proteome</keyword>
<feature type="compositionally biased region" description="Low complexity" evidence="1">
    <location>
        <begin position="111"/>
        <end position="132"/>
    </location>
</feature>
<feature type="domain" description="Excalibur calcium-binding" evidence="2">
    <location>
        <begin position="132"/>
        <end position="168"/>
    </location>
</feature>
<proteinExistence type="predicted"/>
<protein>
    <submittedName>
        <fullName evidence="3">Excalibur calcium-binding domain-containing protein</fullName>
    </submittedName>
</protein>
<dbReference type="Pfam" id="PF05901">
    <property type="entry name" value="Excalibur"/>
    <property type="match status" value="1"/>
</dbReference>